<sequence>DVEIATMINEFKPIDVKELPQAVQDAIKENYHKVFIKKRQIKITIIHQIQYISRSIKFYSSKM</sequence>
<proteinExistence type="predicted"/>
<protein>
    <submittedName>
        <fullName evidence="1">Uncharacterized protein</fullName>
    </submittedName>
</protein>
<gene>
    <name evidence="1" type="ORF">PZH42_29080</name>
</gene>
<evidence type="ECO:0000313" key="2">
    <source>
        <dbReference type="Proteomes" id="UP001221924"/>
    </source>
</evidence>
<feature type="non-terminal residue" evidence="1">
    <location>
        <position position="1"/>
    </location>
</feature>
<comment type="caution">
    <text evidence="1">The sequence shown here is derived from an EMBL/GenBank/DDBJ whole genome shotgun (WGS) entry which is preliminary data.</text>
</comment>
<evidence type="ECO:0000313" key="1">
    <source>
        <dbReference type="EMBL" id="MDE8698056.1"/>
    </source>
</evidence>
<dbReference type="Proteomes" id="UP001221924">
    <property type="component" value="Unassembled WGS sequence"/>
</dbReference>
<organism evidence="1 2">
    <name type="scientific">Bacteroides cellulosilyticus</name>
    <dbReference type="NCBI Taxonomy" id="246787"/>
    <lineage>
        <taxon>Bacteria</taxon>
        <taxon>Pseudomonadati</taxon>
        <taxon>Bacteroidota</taxon>
        <taxon>Bacteroidia</taxon>
        <taxon>Bacteroidales</taxon>
        <taxon>Bacteroidaceae</taxon>
        <taxon>Bacteroides</taxon>
    </lineage>
</organism>
<dbReference type="EMBL" id="JARFID010000646">
    <property type="protein sequence ID" value="MDE8698056.1"/>
    <property type="molecule type" value="Genomic_DNA"/>
</dbReference>
<dbReference type="AlphaFoldDB" id="A0AAW6M8J7"/>
<accession>A0AAW6M8J7</accession>
<name>A0AAW6M8J7_9BACE</name>
<dbReference type="SUPFAM" id="SSF160574">
    <property type="entry name" value="BT0923-like"/>
    <property type="match status" value="1"/>
</dbReference>
<reference evidence="1" key="1">
    <citation type="submission" date="2023-03" db="EMBL/GenBank/DDBJ databases">
        <title>DFI Biobank Strains.</title>
        <authorList>
            <person name="Mostad J."/>
            <person name="Paddock L."/>
            <person name="Medina S."/>
            <person name="Waligurski E."/>
            <person name="Barat B."/>
            <person name="Smith R."/>
            <person name="Burgo V."/>
            <person name="Metcalfe C."/>
            <person name="Woodson C."/>
            <person name="Sundararajan A."/>
            <person name="Ramaswamy R."/>
            <person name="Lin H."/>
            <person name="Pamer E.G."/>
        </authorList>
    </citation>
    <scope>NUCLEOTIDE SEQUENCE</scope>
    <source>
        <strain evidence="1">DFI.9.5</strain>
    </source>
</reference>